<evidence type="ECO:0000313" key="2">
    <source>
        <dbReference type="Proteomes" id="UP001610335"/>
    </source>
</evidence>
<comment type="caution">
    <text evidence="1">The sequence shown here is derived from an EMBL/GenBank/DDBJ whole genome shotgun (WGS) entry which is preliminary data.</text>
</comment>
<accession>A0ABR4J1L7</accession>
<gene>
    <name evidence="1" type="ORF">BDW59DRAFT_156602</name>
</gene>
<reference evidence="1 2" key="1">
    <citation type="submission" date="2024-07" db="EMBL/GenBank/DDBJ databases">
        <title>Section-level genome sequencing and comparative genomics of Aspergillus sections Usti and Cavernicolus.</title>
        <authorList>
            <consortium name="Lawrence Berkeley National Laboratory"/>
            <person name="Nybo J.L."/>
            <person name="Vesth T.C."/>
            <person name="Theobald S."/>
            <person name="Frisvad J.C."/>
            <person name="Larsen T.O."/>
            <person name="Kjaerboelling I."/>
            <person name="Rothschild-Mancinelli K."/>
            <person name="Lyhne E.K."/>
            <person name="Kogle M.E."/>
            <person name="Barry K."/>
            <person name="Clum A."/>
            <person name="Na H."/>
            <person name="Ledsgaard L."/>
            <person name="Lin J."/>
            <person name="Lipzen A."/>
            <person name="Kuo A."/>
            <person name="Riley R."/>
            <person name="Mondo S."/>
            <person name="LaButti K."/>
            <person name="Haridas S."/>
            <person name="Pangalinan J."/>
            <person name="Salamov A.A."/>
            <person name="Simmons B.A."/>
            <person name="Magnuson J.K."/>
            <person name="Chen J."/>
            <person name="Drula E."/>
            <person name="Henrissat B."/>
            <person name="Wiebenga A."/>
            <person name="Lubbers R.J."/>
            <person name="Gomes A.C."/>
            <person name="Makela M.R."/>
            <person name="Stajich J."/>
            <person name="Grigoriev I.V."/>
            <person name="Mortensen U.H."/>
            <person name="De vries R.P."/>
            <person name="Baker S.E."/>
            <person name="Andersen M.R."/>
        </authorList>
    </citation>
    <scope>NUCLEOTIDE SEQUENCE [LARGE SCALE GENOMIC DNA]</scope>
    <source>
        <strain evidence="1 2">CBS 600.67</strain>
    </source>
</reference>
<name>A0ABR4J1L7_9EURO</name>
<proteinExistence type="predicted"/>
<organism evidence="1 2">
    <name type="scientific">Aspergillus cavernicola</name>
    <dbReference type="NCBI Taxonomy" id="176166"/>
    <lineage>
        <taxon>Eukaryota</taxon>
        <taxon>Fungi</taxon>
        <taxon>Dikarya</taxon>
        <taxon>Ascomycota</taxon>
        <taxon>Pezizomycotina</taxon>
        <taxon>Eurotiomycetes</taxon>
        <taxon>Eurotiomycetidae</taxon>
        <taxon>Eurotiales</taxon>
        <taxon>Aspergillaceae</taxon>
        <taxon>Aspergillus</taxon>
        <taxon>Aspergillus subgen. Nidulantes</taxon>
    </lineage>
</organism>
<dbReference type="EMBL" id="JBFXLS010000003">
    <property type="protein sequence ID" value="KAL2833801.1"/>
    <property type="molecule type" value="Genomic_DNA"/>
</dbReference>
<evidence type="ECO:0000313" key="1">
    <source>
        <dbReference type="EMBL" id="KAL2833801.1"/>
    </source>
</evidence>
<sequence>MADNYRWFFYLYKKTQIPEDLDQAIKAAKRFVDLNPANDLPRISCLIYLIDWLEDRFLITKDYQHLNQVIEYGRLAVGKSTADLDTEPVIEFSTADMDSGHDKELLGCIDYLIKIYWRRFLVLKAVDDLDQGITLARVVLDALPPEHEDRHKYLFSLADLVEYTHTHTIWFLEDQRHILFPGDI</sequence>
<keyword evidence="2" id="KW-1185">Reference proteome</keyword>
<protein>
    <submittedName>
        <fullName evidence="1">Uncharacterized protein</fullName>
    </submittedName>
</protein>
<dbReference type="Proteomes" id="UP001610335">
    <property type="component" value="Unassembled WGS sequence"/>
</dbReference>